<gene>
    <name evidence="1" type="ORF">NCTC10764_01235</name>
</gene>
<dbReference type="EMBL" id="UFZL01000001">
    <property type="protein sequence ID" value="STE54557.1"/>
    <property type="molecule type" value="Genomic_DNA"/>
</dbReference>
<sequence>MRKLIGPTIRSAHVGWIRCASIASGNKKGQGVTTCPFYLKPKRLLRVVITQRITPQHNPRANHAAQQHCQNQGNSLFRAIATNR</sequence>
<name>A0A376J6Z9_ECOLX</name>
<proteinExistence type="predicted"/>
<dbReference type="AlphaFoldDB" id="A0A376J6Z9"/>
<organism evidence="1 2">
    <name type="scientific">Escherichia coli</name>
    <dbReference type="NCBI Taxonomy" id="562"/>
    <lineage>
        <taxon>Bacteria</taxon>
        <taxon>Pseudomonadati</taxon>
        <taxon>Pseudomonadota</taxon>
        <taxon>Gammaproteobacteria</taxon>
        <taxon>Enterobacterales</taxon>
        <taxon>Enterobacteriaceae</taxon>
        <taxon>Escherichia</taxon>
    </lineage>
</organism>
<protein>
    <submittedName>
        <fullName evidence="1">Uncharacterized protein</fullName>
    </submittedName>
</protein>
<evidence type="ECO:0000313" key="2">
    <source>
        <dbReference type="Proteomes" id="UP000255201"/>
    </source>
</evidence>
<evidence type="ECO:0000313" key="1">
    <source>
        <dbReference type="EMBL" id="STE54557.1"/>
    </source>
</evidence>
<accession>A0A376J6Z9</accession>
<reference evidence="1 2" key="1">
    <citation type="submission" date="2018-06" db="EMBL/GenBank/DDBJ databases">
        <authorList>
            <consortium name="Pathogen Informatics"/>
            <person name="Doyle S."/>
        </authorList>
    </citation>
    <scope>NUCLEOTIDE SEQUENCE [LARGE SCALE GENOMIC DNA]</scope>
    <source>
        <strain evidence="1 2">NCTC10764</strain>
    </source>
</reference>
<dbReference type="Proteomes" id="UP000255201">
    <property type="component" value="Unassembled WGS sequence"/>
</dbReference>